<dbReference type="AlphaFoldDB" id="F9UH66"/>
<dbReference type="eggNOG" id="ENOG50338BT">
    <property type="taxonomic scope" value="Bacteria"/>
</dbReference>
<sequence>MRGCKLCRYRTVCNDLPGVCILLIYVAIFVVVTALGYLFVTQELLQ</sequence>
<dbReference type="Proteomes" id="UP000005459">
    <property type="component" value="Unassembled WGS sequence"/>
</dbReference>
<keyword evidence="1" id="KW-0812">Transmembrane</keyword>
<protein>
    <submittedName>
        <fullName evidence="2">Uncharacterized protein</fullName>
    </submittedName>
</protein>
<organism evidence="2 3">
    <name type="scientific">Thiocapsa marina 5811</name>
    <dbReference type="NCBI Taxonomy" id="768671"/>
    <lineage>
        <taxon>Bacteria</taxon>
        <taxon>Pseudomonadati</taxon>
        <taxon>Pseudomonadota</taxon>
        <taxon>Gammaproteobacteria</taxon>
        <taxon>Chromatiales</taxon>
        <taxon>Chromatiaceae</taxon>
        <taxon>Thiocapsa</taxon>
    </lineage>
</organism>
<evidence type="ECO:0000313" key="2">
    <source>
        <dbReference type="EMBL" id="EGV16470.1"/>
    </source>
</evidence>
<reference evidence="2 3" key="1">
    <citation type="submission" date="2011-06" db="EMBL/GenBank/DDBJ databases">
        <title>The draft genome of Thiocapsa marina 5811.</title>
        <authorList>
            <consortium name="US DOE Joint Genome Institute (JGI-PGF)"/>
            <person name="Lucas S."/>
            <person name="Han J."/>
            <person name="Cheng J.-F."/>
            <person name="Goodwin L."/>
            <person name="Pitluck S."/>
            <person name="Peters L."/>
            <person name="Land M.L."/>
            <person name="Hauser L."/>
            <person name="Vogl K."/>
            <person name="Liu Z."/>
            <person name="Imhoff J."/>
            <person name="Thiel V."/>
            <person name="Frigaard N.-U."/>
            <person name="Bryant D."/>
            <person name="Woyke T.J."/>
        </authorList>
    </citation>
    <scope>NUCLEOTIDE SEQUENCE [LARGE SCALE GENOMIC DNA]</scope>
    <source>
        <strain evidence="2 3">5811</strain>
    </source>
</reference>
<dbReference type="RefSeq" id="WP_007195111.1">
    <property type="nucleotide sequence ID" value="NZ_AFWV01000017.1"/>
</dbReference>
<name>F9UH66_9GAMM</name>
<keyword evidence="1" id="KW-0472">Membrane</keyword>
<dbReference type="STRING" id="768671.ThimaDRAFT_4239"/>
<proteinExistence type="predicted"/>
<accession>F9UH66</accession>
<feature type="transmembrane region" description="Helical" evidence="1">
    <location>
        <begin position="20"/>
        <end position="40"/>
    </location>
</feature>
<keyword evidence="3" id="KW-1185">Reference proteome</keyword>
<dbReference type="EMBL" id="AFWV01000017">
    <property type="protein sequence ID" value="EGV16470.1"/>
    <property type="molecule type" value="Genomic_DNA"/>
</dbReference>
<gene>
    <name evidence="2" type="ORF">ThimaDRAFT_4239</name>
</gene>
<evidence type="ECO:0000313" key="3">
    <source>
        <dbReference type="Proteomes" id="UP000005459"/>
    </source>
</evidence>
<keyword evidence="1" id="KW-1133">Transmembrane helix</keyword>
<evidence type="ECO:0000256" key="1">
    <source>
        <dbReference type="SAM" id="Phobius"/>
    </source>
</evidence>